<comment type="caution">
    <text evidence="1">The sequence shown here is derived from an EMBL/GenBank/DDBJ whole genome shotgun (WGS) entry which is preliminary data.</text>
</comment>
<evidence type="ECO:0000313" key="2">
    <source>
        <dbReference type="Proteomes" id="UP000295195"/>
    </source>
</evidence>
<dbReference type="AlphaFoldDB" id="A0A4R6CTU5"/>
<dbReference type="InterPro" id="IPR035994">
    <property type="entry name" value="Nucleoside_phosphorylase_sf"/>
</dbReference>
<gene>
    <name evidence="1" type="ORF">CEE75_05850</name>
</gene>
<dbReference type="Proteomes" id="UP000295195">
    <property type="component" value="Unassembled WGS sequence"/>
</dbReference>
<sequence>CSALAACAEFRNISFAQILFTADSLADMDNYDKRNWGHDSYSVSLNIGSQVLASL</sequence>
<proteinExistence type="predicted"/>
<feature type="non-terminal residue" evidence="1">
    <location>
        <position position="1"/>
    </location>
</feature>
<evidence type="ECO:0000313" key="1">
    <source>
        <dbReference type="EMBL" id="TDN31506.1"/>
    </source>
</evidence>
<dbReference type="EMBL" id="NKLP01000105">
    <property type="protein sequence ID" value="TDN31506.1"/>
    <property type="molecule type" value="Genomic_DNA"/>
</dbReference>
<organism evidence="1 2">
    <name type="scientific">Lactobacillus crispatus</name>
    <dbReference type="NCBI Taxonomy" id="47770"/>
    <lineage>
        <taxon>Bacteria</taxon>
        <taxon>Bacillati</taxon>
        <taxon>Bacillota</taxon>
        <taxon>Bacilli</taxon>
        <taxon>Lactobacillales</taxon>
        <taxon>Lactobacillaceae</taxon>
        <taxon>Lactobacillus</taxon>
    </lineage>
</organism>
<dbReference type="GO" id="GO:0003824">
    <property type="term" value="F:catalytic activity"/>
    <property type="evidence" value="ECO:0007669"/>
    <property type="project" value="InterPro"/>
</dbReference>
<reference evidence="1 2" key="1">
    <citation type="submission" date="2017-06" db="EMBL/GenBank/DDBJ databases">
        <authorList>
            <person name="Swanenburg J."/>
            <person name="Kort R."/>
        </authorList>
    </citation>
    <scope>NUCLEOTIDE SEQUENCE [LARGE SCALE GENOMIC DNA]</scope>
    <source>
        <strain evidence="1 2">RL05</strain>
    </source>
</reference>
<protein>
    <submittedName>
        <fullName evidence="1">Phosphorylase</fullName>
    </submittedName>
</protein>
<accession>A0A4R6CTU5</accession>
<dbReference type="SUPFAM" id="SSF53167">
    <property type="entry name" value="Purine and uridine phosphorylases"/>
    <property type="match status" value="1"/>
</dbReference>
<dbReference type="GO" id="GO:0009116">
    <property type="term" value="P:nucleoside metabolic process"/>
    <property type="evidence" value="ECO:0007669"/>
    <property type="project" value="InterPro"/>
</dbReference>
<name>A0A4R6CTU5_9LACO</name>